<reference evidence="2" key="1">
    <citation type="submission" date="2022-01" db="EMBL/GenBank/DDBJ databases">
        <authorList>
            <person name="King R."/>
        </authorList>
    </citation>
    <scope>NUCLEOTIDE SEQUENCE</scope>
</reference>
<gene>
    <name evidence="2" type="ORF">PHYEVI_LOCUS3945</name>
</gene>
<dbReference type="OrthoDB" id="7683519at2759"/>
<proteinExistence type="predicted"/>
<feature type="region of interest" description="Disordered" evidence="1">
    <location>
        <begin position="420"/>
        <end position="508"/>
    </location>
</feature>
<sequence>MHDRWESATATRNRAERARMRKRLDHLDRLKSKELELLEVDKRRLRRRYNLDGAQSTMDSPRQIQGDCRSSGDPIFGIDYDLIRSLVFTKDSVDVEKLLVIHLLCAHKCECLKPAQHKLASALKGIDPTARLVEKSRKPFYVDYNVMDLLPFYTIEITEYTSNGVKLSQAINRDNRLANRILFNRNLRKIVITVLSTLQKSNFMKFKKLIKLVQDPNVIRHILNQDRIKEFVESVGDHVIMTSIGNFTLTPPFKLKTRDLNVRTPNGWLEDVVKRLRGRVLQIPLPQIGPSPPPLPPPPPVSNLSGNPFGMNNFEPFSEDRYTTPIRVVSSKIRAEERRRSSGRARDALDDERRASLGRRNTPNFVQKNIELASKTRRIDYGEEPDMRLPNKRQSKRISEQGLVAFKAKQEEQAEVAQFRKRIEPRTEEPREAETEMKDVFRNIRGTPRTSVDTVNNVAIENHEPPPPPATAERATRSSYGSEEPQQRQSRQYQRRLEHNHPLGGKDREYSIYQTTCPACKERWKQPLPDPKTPRLRSSKDPLKTDSILLMDIMIGEELFHLNAYDKKYFDTTGRKSSSVKRLKEAVERANDEYVSIDPVQLAKVELEIQHKETEKKLEKFMRESIKPA</sequence>
<feature type="compositionally biased region" description="Basic and acidic residues" evidence="1">
    <location>
        <begin position="421"/>
        <end position="442"/>
    </location>
</feature>
<feature type="compositionally biased region" description="Polar residues" evidence="1">
    <location>
        <begin position="448"/>
        <end position="459"/>
    </location>
</feature>
<organism evidence="2 3">
    <name type="scientific">Phyllotreta striolata</name>
    <name type="common">Striped flea beetle</name>
    <name type="synonym">Crioceris striolata</name>
    <dbReference type="NCBI Taxonomy" id="444603"/>
    <lineage>
        <taxon>Eukaryota</taxon>
        <taxon>Metazoa</taxon>
        <taxon>Ecdysozoa</taxon>
        <taxon>Arthropoda</taxon>
        <taxon>Hexapoda</taxon>
        <taxon>Insecta</taxon>
        <taxon>Pterygota</taxon>
        <taxon>Neoptera</taxon>
        <taxon>Endopterygota</taxon>
        <taxon>Coleoptera</taxon>
        <taxon>Polyphaga</taxon>
        <taxon>Cucujiformia</taxon>
        <taxon>Chrysomeloidea</taxon>
        <taxon>Chrysomelidae</taxon>
        <taxon>Galerucinae</taxon>
        <taxon>Alticini</taxon>
        <taxon>Phyllotreta</taxon>
    </lineage>
</organism>
<dbReference type="EMBL" id="OU900107">
    <property type="protein sequence ID" value="CAG9857540.1"/>
    <property type="molecule type" value="Genomic_DNA"/>
</dbReference>
<evidence type="ECO:0000313" key="2">
    <source>
        <dbReference type="EMBL" id="CAG9857540.1"/>
    </source>
</evidence>
<feature type="compositionally biased region" description="Basic and acidic residues" evidence="1">
    <location>
        <begin position="495"/>
        <end position="508"/>
    </location>
</feature>
<name>A0A9N9TGA0_PHYSR</name>
<accession>A0A9N9TGA0</accession>
<protein>
    <submittedName>
        <fullName evidence="2">Uncharacterized protein</fullName>
    </submittedName>
</protein>
<evidence type="ECO:0000256" key="1">
    <source>
        <dbReference type="SAM" id="MobiDB-lite"/>
    </source>
</evidence>
<dbReference type="Proteomes" id="UP001153712">
    <property type="component" value="Chromosome 14"/>
</dbReference>
<evidence type="ECO:0000313" key="3">
    <source>
        <dbReference type="Proteomes" id="UP001153712"/>
    </source>
</evidence>
<keyword evidence="3" id="KW-1185">Reference proteome</keyword>
<dbReference type="AlphaFoldDB" id="A0A9N9TGA0"/>
<feature type="compositionally biased region" description="Basic and acidic residues" evidence="1">
    <location>
        <begin position="334"/>
        <end position="355"/>
    </location>
</feature>
<feature type="region of interest" description="Disordered" evidence="1">
    <location>
        <begin position="334"/>
        <end position="364"/>
    </location>
</feature>